<feature type="domain" description="Aldehyde dehydrogenase" evidence="4">
    <location>
        <begin position="9"/>
        <end position="80"/>
    </location>
</feature>
<evidence type="ECO:0000313" key="5">
    <source>
        <dbReference type="EMBL" id="PYH87632.1"/>
    </source>
</evidence>
<accession>A0A319E992</accession>
<sequence>SQPPLIPTILRTLTSHALSTTGTSTSLNTPSHMNISLRQPFGLCAAIIPWNGPVVTLIQKAAAALITGNVLIVKSSGKTPR</sequence>
<dbReference type="OrthoDB" id="4510374at2759"/>
<dbReference type="PANTHER" id="PTHR11699">
    <property type="entry name" value="ALDEHYDE DEHYDROGENASE-RELATED"/>
    <property type="match status" value="1"/>
</dbReference>
<gene>
    <name evidence="5" type="ORF">BO71DRAFT_404503</name>
</gene>
<dbReference type="GO" id="GO:0004029">
    <property type="term" value="F:aldehyde dehydrogenase (NAD+) activity"/>
    <property type="evidence" value="ECO:0007669"/>
    <property type="project" value="UniProtKB-EC"/>
</dbReference>
<evidence type="ECO:0000256" key="3">
    <source>
        <dbReference type="ARBA" id="ARBA00049194"/>
    </source>
</evidence>
<dbReference type="InterPro" id="IPR015590">
    <property type="entry name" value="Aldehyde_DH_dom"/>
</dbReference>
<comment type="similarity">
    <text evidence="1">Belongs to the aldehyde dehydrogenase family.</text>
</comment>
<dbReference type="EMBL" id="KZ826199">
    <property type="protein sequence ID" value="PYH87632.1"/>
    <property type="molecule type" value="Genomic_DNA"/>
</dbReference>
<proteinExistence type="inferred from homology"/>
<evidence type="ECO:0000256" key="1">
    <source>
        <dbReference type="ARBA" id="ARBA00009986"/>
    </source>
</evidence>
<keyword evidence="6" id="KW-1185">Reference proteome</keyword>
<dbReference type="SUPFAM" id="SSF53720">
    <property type="entry name" value="ALDH-like"/>
    <property type="match status" value="1"/>
</dbReference>
<dbReference type="Pfam" id="PF00171">
    <property type="entry name" value="Aldedh"/>
    <property type="match status" value="1"/>
</dbReference>
<protein>
    <recommendedName>
        <fullName evidence="2">aldehyde dehydrogenase (NAD(+))</fullName>
        <ecNumber evidence="2">1.2.1.3</ecNumber>
    </recommendedName>
</protein>
<dbReference type="Proteomes" id="UP000247810">
    <property type="component" value="Unassembled WGS sequence"/>
</dbReference>
<comment type="catalytic activity">
    <reaction evidence="3">
        <text>an aldehyde + NAD(+) + H2O = a carboxylate + NADH + 2 H(+)</text>
        <dbReference type="Rhea" id="RHEA:16185"/>
        <dbReference type="ChEBI" id="CHEBI:15377"/>
        <dbReference type="ChEBI" id="CHEBI:15378"/>
        <dbReference type="ChEBI" id="CHEBI:17478"/>
        <dbReference type="ChEBI" id="CHEBI:29067"/>
        <dbReference type="ChEBI" id="CHEBI:57540"/>
        <dbReference type="ChEBI" id="CHEBI:57945"/>
        <dbReference type="EC" id="1.2.1.3"/>
    </reaction>
</comment>
<dbReference type="InterPro" id="IPR016161">
    <property type="entry name" value="Ald_DH/histidinol_DH"/>
</dbReference>
<organism evidence="5 6">
    <name type="scientific">Aspergillus ellipticus CBS 707.79</name>
    <dbReference type="NCBI Taxonomy" id="1448320"/>
    <lineage>
        <taxon>Eukaryota</taxon>
        <taxon>Fungi</taxon>
        <taxon>Dikarya</taxon>
        <taxon>Ascomycota</taxon>
        <taxon>Pezizomycotina</taxon>
        <taxon>Eurotiomycetes</taxon>
        <taxon>Eurotiomycetidae</taxon>
        <taxon>Eurotiales</taxon>
        <taxon>Aspergillaceae</taxon>
        <taxon>Aspergillus</taxon>
        <taxon>Aspergillus subgen. Circumdati</taxon>
    </lineage>
</organism>
<evidence type="ECO:0000313" key="6">
    <source>
        <dbReference type="Proteomes" id="UP000247810"/>
    </source>
</evidence>
<evidence type="ECO:0000259" key="4">
    <source>
        <dbReference type="Pfam" id="PF00171"/>
    </source>
</evidence>
<reference evidence="5 6" key="1">
    <citation type="submission" date="2018-02" db="EMBL/GenBank/DDBJ databases">
        <title>The genomes of Aspergillus section Nigri reveals drivers in fungal speciation.</title>
        <authorList>
            <consortium name="DOE Joint Genome Institute"/>
            <person name="Vesth T.C."/>
            <person name="Nybo J."/>
            <person name="Theobald S."/>
            <person name="Brandl J."/>
            <person name="Frisvad J.C."/>
            <person name="Nielsen K.F."/>
            <person name="Lyhne E.K."/>
            <person name="Kogle M.E."/>
            <person name="Kuo A."/>
            <person name="Riley R."/>
            <person name="Clum A."/>
            <person name="Nolan M."/>
            <person name="Lipzen A."/>
            <person name="Salamov A."/>
            <person name="Henrissat B."/>
            <person name="Wiebenga A."/>
            <person name="De vries R.P."/>
            <person name="Grigoriev I.V."/>
            <person name="Mortensen U.H."/>
            <person name="Andersen M.R."/>
            <person name="Baker S.E."/>
        </authorList>
    </citation>
    <scope>NUCLEOTIDE SEQUENCE [LARGE SCALE GENOMIC DNA]</scope>
    <source>
        <strain evidence="5 6">CBS 707.79</strain>
    </source>
</reference>
<name>A0A319E992_9EURO</name>
<dbReference type="InterPro" id="IPR016162">
    <property type="entry name" value="Ald_DH_N"/>
</dbReference>
<evidence type="ECO:0000256" key="2">
    <source>
        <dbReference type="ARBA" id="ARBA00024226"/>
    </source>
</evidence>
<dbReference type="STRING" id="1448320.A0A319E992"/>
<feature type="non-terminal residue" evidence="5">
    <location>
        <position position="1"/>
    </location>
</feature>
<dbReference type="VEuPathDB" id="FungiDB:BO71DRAFT_404503"/>
<dbReference type="Gene3D" id="3.40.605.10">
    <property type="entry name" value="Aldehyde Dehydrogenase, Chain A, domain 1"/>
    <property type="match status" value="1"/>
</dbReference>
<dbReference type="AlphaFoldDB" id="A0A319E992"/>
<dbReference type="EC" id="1.2.1.3" evidence="2"/>